<dbReference type="STRING" id="68775.A0A5C3MI04"/>
<reference evidence="1 2" key="1">
    <citation type="journal article" date="2019" name="Nat. Ecol. Evol.">
        <title>Megaphylogeny resolves global patterns of mushroom evolution.</title>
        <authorList>
            <person name="Varga T."/>
            <person name="Krizsan K."/>
            <person name="Foldi C."/>
            <person name="Dima B."/>
            <person name="Sanchez-Garcia M."/>
            <person name="Sanchez-Ramirez S."/>
            <person name="Szollosi G.J."/>
            <person name="Szarkandi J.G."/>
            <person name="Papp V."/>
            <person name="Albert L."/>
            <person name="Andreopoulos W."/>
            <person name="Angelini C."/>
            <person name="Antonin V."/>
            <person name="Barry K.W."/>
            <person name="Bougher N.L."/>
            <person name="Buchanan P."/>
            <person name="Buyck B."/>
            <person name="Bense V."/>
            <person name="Catcheside P."/>
            <person name="Chovatia M."/>
            <person name="Cooper J."/>
            <person name="Damon W."/>
            <person name="Desjardin D."/>
            <person name="Finy P."/>
            <person name="Geml J."/>
            <person name="Haridas S."/>
            <person name="Hughes K."/>
            <person name="Justo A."/>
            <person name="Karasinski D."/>
            <person name="Kautmanova I."/>
            <person name="Kiss B."/>
            <person name="Kocsube S."/>
            <person name="Kotiranta H."/>
            <person name="LaButti K.M."/>
            <person name="Lechner B.E."/>
            <person name="Liimatainen K."/>
            <person name="Lipzen A."/>
            <person name="Lukacs Z."/>
            <person name="Mihaltcheva S."/>
            <person name="Morgado L.N."/>
            <person name="Niskanen T."/>
            <person name="Noordeloos M.E."/>
            <person name="Ohm R.A."/>
            <person name="Ortiz-Santana B."/>
            <person name="Ovrebo C."/>
            <person name="Racz N."/>
            <person name="Riley R."/>
            <person name="Savchenko A."/>
            <person name="Shiryaev A."/>
            <person name="Soop K."/>
            <person name="Spirin V."/>
            <person name="Szebenyi C."/>
            <person name="Tomsovsky M."/>
            <person name="Tulloss R.E."/>
            <person name="Uehling J."/>
            <person name="Grigoriev I.V."/>
            <person name="Vagvolgyi C."/>
            <person name="Papp T."/>
            <person name="Martin F.M."/>
            <person name="Miettinen O."/>
            <person name="Hibbett D.S."/>
            <person name="Nagy L.G."/>
        </authorList>
    </citation>
    <scope>NUCLEOTIDE SEQUENCE [LARGE SCALE GENOMIC DNA]</scope>
    <source>
        <strain evidence="1 2">CBS 166.37</strain>
    </source>
</reference>
<dbReference type="Proteomes" id="UP000308652">
    <property type="component" value="Unassembled WGS sequence"/>
</dbReference>
<accession>A0A5C3MI04</accession>
<evidence type="ECO:0008006" key="3">
    <source>
        <dbReference type="Google" id="ProtNLM"/>
    </source>
</evidence>
<evidence type="ECO:0000313" key="1">
    <source>
        <dbReference type="EMBL" id="TFK45022.1"/>
    </source>
</evidence>
<proteinExistence type="predicted"/>
<name>A0A5C3MI04_9AGAR</name>
<sequence>MISESLDDESVLLIVLGRTEAHTSDLCEEVLDGLSLLKESLILNDTAESHVSGLRNIAFICNIPSPPSFKRECIIKTLEPLRFTELDCRLYGRMSNTDHATPSFLIRTSDTIVMNSMTPDVNMEDSFNEWYSEEHIPLLQCVPFWRSSARYILLSSDHDAPRYLALHVWSDKSAFTTLEYEEAVNTPWRTRVMETIVHRERRVFWCVN</sequence>
<organism evidence="1 2">
    <name type="scientific">Crucibulum laeve</name>
    <dbReference type="NCBI Taxonomy" id="68775"/>
    <lineage>
        <taxon>Eukaryota</taxon>
        <taxon>Fungi</taxon>
        <taxon>Dikarya</taxon>
        <taxon>Basidiomycota</taxon>
        <taxon>Agaricomycotina</taxon>
        <taxon>Agaricomycetes</taxon>
        <taxon>Agaricomycetidae</taxon>
        <taxon>Agaricales</taxon>
        <taxon>Agaricineae</taxon>
        <taxon>Nidulariaceae</taxon>
        <taxon>Crucibulum</taxon>
    </lineage>
</organism>
<dbReference type="AlphaFoldDB" id="A0A5C3MI04"/>
<dbReference type="EMBL" id="ML213590">
    <property type="protein sequence ID" value="TFK45022.1"/>
    <property type="molecule type" value="Genomic_DNA"/>
</dbReference>
<evidence type="ECO:0000313" key="2">
    <source>
        <dbReference type="Proteomes" id="UP000308652"/>
    </source>
</evidence>
<gene>
    <name evidence="1" type="ORF">BDQ12DRAFT_45403</name>
</gene>
<keyword evidence="2" id="KW-1185">Reference proteome</keyword>
<dbReference type="OrthoDB" id="2851338at2759"/>
<protein>
    <recommendedName>
        <fullName evidence="3">ABM domain-containing protein</fullName>
    </recommendedName>
</protein>